<evidence type="ECO:0000256" key="9">
    <source>
        <dbReference type="ARBA" id="ARBA00023136"/>
    </source>
</evidence>
<keyword evidence="7 13" id="KW-0418">Kinase</keyword>
<evidence type="ECO:0000256" key="11">
    <source>
        <dbReference type="SAM" id="MobiDB-lite"/>
    </source>
</evidence>
<dbReference type="FunFam" id="3.30.200.20:FF:000415">
    <property type="entry name" value="receptor-like serine/threonine-protein kinase NCRK"/>
    <property type="match status" value="1"/>
</dbReference>
<feature type="compositionally biased region" description="Low complexity" evidence="11">
    <location>
        <begin position="36"/>
        <end position="60"/>
    </location>
</feature>
<keyword evidence="8 10" id="KW-0067">ATP-binding</keyword>
<feature type="binding site" evidence="10">
    <location>
        <position position="113"/>
    </location>
    <ligand>
        <name>ATP</name>
        <dbReference type="ChEBI" id="CHEBI:30616"/>
    </ligand>
</feature>
<protein>
    <submittedName>
        <fullName evidence="13">Kinase superfamily protein</fullName>
    </submittedName>
</protein>
<comment type="caution">
    <text evidence="13">The sequence shown here is derived from an EMBL/GenBank/DDBJ whole genome shotgun (WGS) entry which is preliminary data.</text>
</comment>
<evidence type="ECO:0000256" key="1">
    <source>
        <dbReference type="ARBA" id="ARBA00004236"/>
    </source>
</evidence>
<evidence type="ECO:0000256" key="2">
    <source>
        <dbReference type="ARBA" id="ARBA00008684"/>
    </source>
</evidence>
<keyword evidence="6 10" id="KW-0547">Nucleotide-binding</keyword>
<organism evidence="13 14">
    <name type="scientific">Rhynchospora pubera</name>
    <dbReference type="NCBI Taxonomy" id="906938"/>
    <lineage>
        <taxon>Eukaryota</taxon>
        <taxon>Viridiplantae</taxon>
        <taxon>Streptophyta</taxon>
        <taxon>Embryophyta</taxon>
        <taxon>Tracheophyta</taxon>
        <taxon>Spermatophyta</taxon>
        <taxon>Magnoliopsida</taxon>
        <taxon>Liliopsida</taxon>
        <taxon>Poales</taxon>
        <taxon>Cyperaceae</taxon>
        <taxon>Cyperoideae</taxon>
        <taxon>Rhynchosporeae</taxon>
        <taxon>Rhynchospora</taxon>
    </lineage>
</organism>
<evidence type="ECO:0000313" key="14">
    <source>
        <dbReference type="Proteomes" id="UP001140206"/>
    </source>
</evidence>
<accession>A0AAV8C6W4</accession>
<dbReference type="EMBL" id="JAMFTS010000005">
    <property type="protein sequence ID" value="KAJ4751111.1"/>
    <property type="molecule type" value="Genomic_DNA"/>
</dbReference>
<evidence type="ECO:0000256" key="6">
    <source>
        <dbReference type="ARBA" id="ARBA00022741"/>
    </source>
</evidence>
<name>A0AAV8C6W4_9POAL</name>
<dbReference type="FunFam" id="1.10.510.10:FF:000032">
    <property type="entry name" value="Serine/threonine-protein kinase PBS1"/>
    <property type="match status" value="1"/>
</dbReference>
<gene>
    <name evidence="13" type="ORF">LUZ62_085516</name>
</gene>
<dbReference type="Gene3D" id="1.10.510.10">
    <property type="entry name" value="Transferase(Phosphotransferase) domain 1"/>
    <property type="match status" value="1"/>
</dbReference>
<evidence type="ECO:0000256" key="5">
    <source>
        <dbReference type="ARBA" id="ARBA00022679"/>
    </source>
</evidence>
<dbReference type="CDD" id="cd14066">
    <property type="entry name" value="STKc_IRAK"/>
    <property type="match status" value="1"/>
</dbReference>
<evidence type="ECO:0000256" key="7">
    <source>
        <dbReference type="ARBA" id="ARBA00022777"/>
    </source>
</evidence>
<evidence type="ECO:0000256" key="8">
    <source>
        <dbReference type="ARBA" id="ARBA00022840"/>
    </source>
</evidence>
<keyword evidence="3" id="KW-1003">Cell membrane</keyword>
<dbReference type="GO" id="GO:0004674">
    <property type="term" value="F:protein serine/threonine kinase activity"/>
    <property type="evidence" value="ECO:0007669"/>
    <property type="project" value="UniProtKB-KW"/>
</dbReference>
<dbReference type="AlphaFoldDB" id="A0AAV8C6W4"/>
<dbReference type="PANTHER" id="PTHR47985">
    <property type="entry name" value="OS07G0668900 PROTEIN"/>
    <property type="match status" value="1"/>
</dbReference>
<dbReference type="PANTHER" id="PTHR47985:SF4">
    <property type="entry name" value="SERINE_THREONINE-PROTEIN KINASE PBL27"/>
    <property type="match status" value="1"/>
</dbReference>
<dbReference type="PROSITE" id="PS00107">
    <property type="entry name" value="PROTEIN_KINASE_ATP"/>
    <property type="match status" value="1"/>
</dbReference>
<dbReference type="InterPro" id="IPR017441">
    <property type="entry name" value="Protein_kinase_ATP_BS"/>
</dbReference>
<comment type="similarity">
    <text evidence="2">Belongs to the protein kinase superfamily. Ser/Thr protein kinase family.</text>
</comment>
<dbReference type="Proteomes" id="UP001140206">
    <property type="component" value="Chromosome 5"/>
</dbReference>
<evidence type="ECO:0000313" key="13">
    <source>
        <dbReference type="EMBL" id="KAJ4751111.1"/>
    </source>
</evidence>
<dbReference type="Gene3D" id="3.30.200.20">
    <property type="entry name" value="Phosphorylase Kinase, domain 1"/>
    <property type="match status" value="1"/>
</dbReference>
<feature type="region of interest" description="Disordered" evidence="11">
    <location>
        <begin position="1"/>
        <end position="60"/>
    </location>
</feature>
<dbReference type="SMART" id="SM00220">
    <property type="entry name" value="S_TKc"/>
    <property type="match status" value="1"/>
</dbReference>
<feature type="compositionally biased region" description="Basic and acidic residues" evidence="11">
    <location>
        <begin position="10"/>
        <end position="26"/>
    </location>
</feature>
<sequence length="386" mass="42205">MNCLSCFSSSEKEGERERGREKDERNAATTSAGTNTDGSSSTDAPASSSAPPGNSSAQASNTVPNIAMQKFTFQELEIATKLFLDECVIGEGGFGKVYKGTLERTGQDVAVKKLNLDGAQGSTEFLNEVSMLSHLQHSNLVNLVGYCSEGDQNLLVYEYMPSGSVEDHLFDLKTGQQPLDWFTRMQIAHGVAEGLQYLHHKVDPPVIFRDLKASNILLDRNFNGLAKIGPVGNNTKVSTMIAGTDGYCAPEYETSGQLTVKSDVYSFGVVLLELISGRRAFDDAKPINEKSLAVWAKPMLRDETRYRDLIDPSIKTDYPPEGLNRAVEIAAMCLQQTATDRPRMCDMSRALEPLIVPDVEKPFLENLMRNEMSASEGSSPSGSHNE</sequence>
<dbReference type="GO" id="GO:0005886">
    <property type="term" value="C:plasma membrane"/>
    <property type="evidence" value="ECO:0007669"/>
    <property type="project" value="UniProtKB-SubCell"/>
</dbReference>
<dbReference type="InterPro" id="IPR000719">
    <property type="entry name" value="Prot_kinase_dom"/>
</dbReference>
<dbReference type="InterPro" id="IPR011009">
    <property type="entry name" value="Kinase-like_dom_sf"/>
</dbReference>
<keyword evidence="4" id="KW-0723">Serine/threonine-protein kinase</keyword>
<evidence type="ECO:0000256" key="4">
    <source>
        <dbReference type="ARBA" id="ARBA00022527"/>
    </source>
</evidence>
<evidence type="ECO:0000259" key="12">
    <source>
        <dbReference type="PROSITE" id="PS50011"/>
    </source>
</evidence>
<dbReference type="PROSITE" id="PS50011">
    <property type="entry name" value="PROTEIN_KINASE_DOM"/>
    <property type="match status" value="1"/>
</dbReference>
<keyword evidence="5" id="KW-0808">Transferase</keyword>
<keyword evidence="9" id="KW-0472">Membrane</keyword>
<keyword evidence="14" id="KW-1185">Reference proteome</keyword>
<dbReference type="GO" id="GO:0005524">
    <property type="term" value="F:ATP binding"/>
    <property type="evidence" value="ECO:0007669"/>
    <property type="project" value="UniProtKB-UniRule"/>
</dbReference>
<feature type="domain" description="Protein kinase" evidence="12">
    <location>
        <begin position="83"/>
        <end position="355"/>
    </location>
</feature>
<dbReference type="Pfam" id="PF00069">
    <property type="entry name" value="Pkinase"/>
    <property type="match status" value="1"/>
</dbReference>
<comment type="subcellular location">
    <subcellularLocation>
        <location evidence="1">Cell membrane</location>
    </subcellularLocation>
</comment>
<proteinExistence type="inferred from homology"/>
<evidence type="ECO:0000256" key="3">
    <source>
        <dbReference type="ARBA" id="ARBA00022475"/>
    </source>
</evidence>
<evidence type="ECO:0000256" key="10">
    <source>
        <dbReference type="PROSITE-ProRule" id="PRU10141"/>
    </source>
</evidence>
<dbReference type="SUPFAM" id="SSF56112">
    <property type="entry name" value="Protein kinase-like (PK-like)"/>
    <property type="match status" value="1"/>
</dbReference>
<reference evidence="13" key="1">
    <citation type="submission" date="2022-08" db="EMBL/GenBank/DDBJ databases">
        <authorList>
            <person name="Marques A."/>
        </authorList>
    </citation>
    <scope>NUCLEOTIDE SEQUENCE</scope>
    <source>
        <strain evidence="13">RhyPub2mFocal</strain>
        <tissue evidence="13">Leaves</tissue>
    </source>
</reference>